<protein>
    <recommendedName>
        <fullName evidence="4">BED-type domain-containing protein</fullName>
    </recommendedName>
</protein>
<name>A0ABD0TYB0_DENTH</name>
<feature type="compositionally biased region" description="Low complexity" evidence="1">
    <location>
        <begin position="223"/>
        <end position="247"/>
    </location>
</feature>
<feature type="compositionally biased region" description="Low complexity" evidence="1">
    <location>
        <begin position="102"/>
        <end position="115"/>
    </location>
</feature>
<proteinExistence type="predicted"/>
<dbReference type="Proteomes" id="UP001552299">
    <property type="component" value="Unassembled WGS sequence"/>
</dbReference>
<keyword evidence="3" id="KW-1185">Reference proteome</keyword>
<evidence type="ECO:0000313" key="3">
    <source>
        <dbReference type="Proteomes" id="UP001552299"/>
    </source>
</evidence>
<feature type="region of interest" description="Disordered" evidence="1">
    <location>
        <begin position="294"/>
        <end position="320"/>
    </location>
</feature>
<evidence type="ECO:0008006" key="4">
    <source>
        <dbReference type="Google" id="ProtNLM"/>
    </source>
</evidence>
<evidence type="ECO:0000256" key="1">
    <source>
        <dbReference type="SAM" id="MobiDB-lite"/>
    </source>
</evidence>
<evidence type="ECO:0000313" key="2">
    <source>
        <dbReference type="EMBL" id="KAL0904666.1"/>
    </source>
</evidence>
<reference evidence="2 3" key="1">
    <citation type="journal article" date="2024" name="Plant Biotechnol. J.">
        <title>Dendrobium thyrsiflorum genome and its molecular insights into genes involved in important horticultural traits.</title>
        <authorList>
            <person name="Chen B."/>
            <person name="Wang J.Y."/>
            <person name="Zheng P.J."/>
            <person name="Li K.L."/>
            <person name="Liang Y.M."/>
            <person name="Chen X.F."/>
            <person name="Zhang C."/>
            <person name="Zhao X."/>
            <person name="He X."/>
            <person name="Zhang G.Q."/>
            <person name="Liu Z.J."/>
            <person name="Xu Q."/>
        </authorList>
    </citation>
    <scope>NUCLEOTIDE SEQUENCE [LARGE SCALE GENOMIC DNA]</scope>
    <source>
        <strain evidence="2">GZMU011</strain>
    </source>
</reference>
<dbReference type="EMBL" id="JANQDX010000019">
    <property type="protein sequence ID" value="KAL0904666.1"/>
    <property type="molecule type" value="Genomic_DNA"/>
</dbReference>
<feature type="region of interest" description="Disordered" evidence="1">
    <location>
        <begin position="220"/>
        <end position="266"/>
    </location>
</feature>
<dbReference type="PANTHER" id="PTHR46951:SF2">
    <property type="entry name" value="BED-TYPE DOMAIN-CONTAINING PROTEIN"/>
    <property type="match status" value="1"/>
</dbReference>
<comment type="caution">
    <text evidence="2">The sequence shown here is derived from an EMBL/GenBank/DDBJ whole genome shotgun (WGS) entry which is preliminary data.</text>
</comment>
<gene>
    <name evidence="2" type="ORF">M5K25_026796</name>
</gene>
<sequence length="435" mass="48502">MVRGKEKSNASLRRDPSWKYSVQVDIGGAEKTYVYLKCNFYDKVVKGGVTRMKEHLSGLHKNVAPCANVPDKVKEEISAYMKKSTPAKHLQHEQFDDRVEHGSYYGSESGKGSSSTIHSRGARGPMDQYMVNPREDRGQTQMMPAAASGLPGYWQIFFFRMPFHLMRLRNKGLKDDEDPLVCEDVASDNEWFIDDETDLPLSDLQLEDLSVDVLRGEADQRGASTSATPHTSTSSAAQQANKASLATTSSPELKEKGVEGLPLTKCRTNPDLDGIGVFGSTWPPTWRLVASTNQAKKGGETPVRISRSSRQGRLGVPHARRHERRGFACKQGHGSWVAQTDGLPGTSLSRSLLLWFGRIPQASKKSSKSEDNPCSSSYPLRFLHAPKQGHPTRVDCRKTGLLGGKITDFLRSLYYSRLQKSEFDWKTAVRFENFE</sequence>
<accession>A0ABD0TYB0</accession>
<dbReference type="AlphaFoldDB" id="A0ABD0TYB0"/>
<feature type="region of interest" description="Disordered" evidence="1">
    <location>
        <begin position="101"/>
        <end position="127"/>
    </location>
</feature>
<organism evidence="2 3">
    <name type="scientific">Dendrobium thyrsiflorum</name>
    <name type="common">Pinecone-like raceme dendrobium</name>
    <name type="synonym">Orchid</name>
    <dbReference type="NCBI Taxonomy" id="117978"/>
    <lineage>
        <taxon>Eukaryota</taxon>
        <taxon>Viridiplantae</taxon>
        <taxon>Streptophyta</taxon>
        <taxon>Embryophyta</taxon>
        <taxon>Tracheophyta</taxon>
        <taxon>Spermatophyta</taxon>
        <taxon>Magnoliopsida</taxon>
        <taxon>Liliopsida</taxon>
        <taxon>Asparagales</taxon>
        <taxon>Orchidaceae</taxon>
        <taxon>Epidendroideae</taxon>
        <taxon>Malaxideae</taxon>
        <taxon>Dendrobiinae</taxon>
        <taxon>Dendrobium</taxon>
    </lineage>
</organism>
<dbReference type="PANTHER" id="PTHR46951">
    <property type="entry name" value="BED-TYPE DOMAIN-CONTAINING PROTEIN"/>
    <property type="match status" value="1"/>
</dbReference>